<evidence type="ECO:0000313" key="1">
    <source>
        <dbReference type="EMBL" id="KAK4456388.1"/>
    </source>
</evidence>
<proteinExistence type="predicted"/>
<gene>
    <name evidence="1" type="ORF">QBC42DRAFT_292637</name>
</gene>
<protein>
    <submittedName>
        <fullName evidence="1">Uncharacterized protein</fullName>
    </submittedName>
</protein>
<name>A0AAV9HA51_9PEZI</name>
<dbReference type="AlphaFoldDB" id="A0AAV9HA51"/>
<reference evidence="1" key="2">
    <citation type="submission" date="2023-06" db="EMBL/GenBank/DDBJ databases">
        <authorList>
            <consortium name="Lawrence Berkeley National Laboratory"/>
            <person name="Mondo S.J."/>
            <person name="Hensen N."/>
            <person name="Bonometti L."/>
            <person name="Westerberg I."/>
            <person name="Brannstrom I.O."/>
            <person name="Guillou S."/>
            <person name="Cros-Aarteil S."/>
            <person name="Calhoun S."/>
            <person name="Haridas S."/>
            <person name="Kuo A."/>
            <person name="Pangilinan J."/>
            <person name="Riley R."/>
            <person name="Labutti K."/>
            <person name="Andreopoulos B."/>
            <person name="Lipzen A."/>
            <person name="Chen C."/>
            <person name="Yanf M."/>
            <person name="Daum C."/>
            <person name="Ng V."/>
            <person name="Clum A."/>
            <person name="Steindorff A."/>
            <person name="Ohm R."/>
            <person name="Martin F."/>
            <person name="Silar P."/>
            <person name="Natvig D."/>
            <person name="Lalanne C."/>
            <person name="Gautier V."/>
            <person name="Ament-Velasquez S.L."/>
            <person name="Kruys A."/>
            <person name="Hutchinson M.I."/>
            <person name="Powell A.J."/>
            <person name="Barry K."/>
            <person name="Miller A.N."/>
            <person name="Grigoriev I.V."/>
            <person name="Debuchy R."/>
            <person name="Gladieux P."/>
            <person name="Thoren M.H."/>
            <person name="Johannesson H."/>
        </authorList>
    </citation>
    <scope>NUCLEOTIDE SEQUENCE</scope>
    <source>
        <strain evidence="1">PSN324</strain>
    </source>
</reference>
<comment type="caution">
    <text evidence="1">The sequence shown here is derived from an EMBL/GenBank/DDBJ whole genome shotgun (WGS) entry which is preliminary data.</text>
</comment>
<reference evidence="1" key="1">
    <citation type="journal article" date="2023" name="Mol. Phylogenet. Evol.">
        <title>Genome-scale phylogeny and comparative genomics of the fungal order Sordariales.</title>
        <authorList>
            <person name="Hensen N."/>
            <person name="Bonometti L."/>
            <person name="Westerberg I."/>
            <person name="Brannstrom I.O."/>
            <person name="Guillou S."/>
            <person name="Cros-Aarteil S."/>
            <person name="Calhoun S."/>
            <person name="Haridas S."/>
            <person name="Kuo A."/>
            <person name="Mondo S."/>
            <person name="Pangilinan J."/>
            <person name="Riley R."/>
            <person name="LaButti K."/>
            <person name="Andreopoulos B."/>
            <person name="Lipzen A."/>
            <person name="Chen C."/>
            <person name="Yan M."/>
            <person name="Daum C."/>
            <person name="Ng V."/>
            <person name="Clum A."/>
            <person name="Steindorff A."/>
            <person name="Ohm R.A."/>
            <person name="Martin F."/>
            <person name="Silar P."/>
            <person name="Natvig D.O."/>
            <person name="Lalanne C."/>
            <person name="Gautier V."/>
            <person name="Ament-Velasquez S.L."/>
            <person name="Kruys A."/>
            <person name="Hutchinson M.I."/>
            <person name="Powell A.J."/>
            <person name="Barry K."/>
            <person name="Miller A.N."/>
            <person name="Grigoriev I.V."/>
            <person name="Debuchy R."/>
            <person name="Gladieux P."/>
            <person name="Hiltunen Thoren M."/>
            <person name="Johannesson H."/>
        </authorList>
    </citation>
    <scope>NUCLEOTIDE SEQUENCE</scope>
    <source>
        <strain evidence="1">PSN324</strain>
    </source>
</reference>
<evidence type="ECO:0000313" key="2">
    <source>
        <dbReference type="Proteomes" id="UP001321749"/>
    </source>
</evidence>
<accession>A0AAV9HA51</accession>
<sequence length="52" mass="5326">MSRETAAAGASLWINTTTGNGAVLAAGLKVWLGTRRIELAGALVRCLTNLGV</sequence>
<keyword evidence="2" id="KW-1185">Reference proteome</keyword>
<dbReference type="Proteomes" id="UP001321749">
    <property type="component" value="Unassembled WGS sequence"/>
</dbReference>
<dbReference type="EMBL" id="MU865237">
    <property type="protein sequence ID" value="KAK4456388.1"/>
    <property type="molecule type" value="Genomic_DNA"/>
</dbReference>
<organism evidence="1 2">
    <name type="scientific">Cladorrhinum samala</name>
    <dbReference type="NCBI Taxonomy" id="585594"/>
    <lineage>
        <taxon>Eukaryota</taxon>
        <taxon>Fungi</taxon>
        <taxon>Dikarya</taxon>
        <taxon>Ascomycota</taxon>
        <taxon>Pezizomycotina</taxon>
        <taxon>Sordariomycetes</taxon>
        <taxon>Sordariomycetidae</taxon>
        <taxon>Sordariales</taxon>
        <taxon>Podosporaceae</taxon>
        <taxon>Cladorrhinum</taxon>
    </lineage>
</organism>